<accession>A0ABX4Q1U8</accession>
<proteinExistence type="predicted"/>
<keyword evidence="3" id="KW-1185">Reference proteome</keyword>
<dbReference type="NCBIfam" id="NF038055">
    <property type="entry name" value="T3SS_SctB_pilot"/>
    <property type="match status" value="1"/>
</dbReference>
<dbReference type="InterPro" id="IPR008898">
    <property type="entry name" value="YopD-like"/>
</dbReference>
<protein>
    <submittedName>
        <fullName evidence="2">Type III secretion system translocon protein, YopD/IpaC/EspB family</fullName>
    </submittedName>
</protein>
<feature type="transmembrane region" description="Helical" evidence="1">
    <location>
        <begin position="120"/>
        <end position="144"/>
    </location>
</feature>
<keyword evidence="1" id="KW-0812">Transmembrane</keyword>
<sequence>MIIETGYGAHGLSQVGNTQPLEKTQSAARSETVHAAGMMPLGEAKKSSGVDLIEPRQTFKPEGLGKVSSELNGSVELMVLLFRIAQKARELGIVQRDSENTSIINAQQAQVDEMRSGSKLMIAMAVISGVMAVVSAIAGAIGAVKNGKEISQEKILEKNIAGRNERIDAEMQALGKTSDADRVEVGKIWAKDQAADTSALKLAGQRIDNRNAKLQSINGVNQALGQMSNNSVQVEQTAVQANAKEDEVNASIAQSEKQKVEDQLSYNANFMKEMLQLLAQYTQNHNQAWRAAAGVA</sequence>
<dbReference type="EMBL" id="PHHE01000001">
    <property type="protein sequence ID" value="PKA70722.1"/>
    <property type="molecule type" value="Genomic_DNA"/>
</dbReference>
<comment type="caution">
    <text evidence="2">The sequence shown here is derived from an EMBL/GenBank/DDBJ whole genome shotgun (WGS) entry which is preliminary data.</text>
</comment>
<dbReference type="Proteomes" id="UP000232455">
    <property type="component" value="Unassembled WGS sequence"/>
</dbReference>
<organism evidence="2 3">
    <name type="scientific">Pseudomonas baetica</name>
    <dbReference type="NCBI Taxonomy" id="674054"/>
    <lineage>
        <taxon>Bacteria</taxon>
        <taxon>Pseudomonadati</taxon>
        <taxon>Pseudomonadota</taxon>
        <taxon>Gammaproteobacteria</taxon>
        <taxon>Pseudomonadales</taxon>
        <taxon>Pseudomonadaceae</taxon>
        <taxon>Pseudomonas</taxon>
    </lineage>
</organism>
<keyword evidence="1" id="KW-1133">Transmembrane helix</keyword>
<dbReference type="Pfam" id="PF05844">
    <property type="entry name" value="YopD"/>
    <property type="match status" value="1"/>
</dbReference>
<evidence type="ECO:0000313" key="3">
    <source>
        <dbReference type="Proteomes" id="UP000232455"/>
    </source>
</evidence>
<evidence type="ECO:0000313" key="2">
    <source>
        <dbReference type="EMBL" id="PKA70722.1"/>
    </source>
</evidence>
<keyword evidence="1" id="KW-0472">Membrane</keyword>
<name>A0ABX4Q1U8_9PSED</name>
<gene>
    <name evidence="2" type="ORF">ATI02_3645</name>
</gene>
<reference evidence="2 3" key="1">
    <citation type="submission" date="2017-11" db="EMBL/GenBank/DDBJ databases">
        <title>Genome sequencing of a diverse group of Pseudomonas species.</title>
        <authorList>
            <person name="Loper J."/>
        </authorList>
    </citation>
    <scope>NUCLEOTIDE SEQUENCE [LARGE SCALE GENOMIC DNA]</scope>
    <source>
        <strain evidence="2 3">LMG 25716</strain>
    </source>
</reference>
<evidence type="ECO:0000256" key="1">
    <source>
        <dbReference type="SAM" id="Phobius"/>
    </source>
</evidence>
<dbReference type="RefSeq" id="WP_100846969.1">
    <property type="nucleotide sequence ID" value="NZ_PHHE01000001.1"/>
</dbReference>